<evidence type="ECO:0000256" key="3">
    <source>
        <dbReference type="ARBA" id="ARBA00023012"/>
    </source>
</evidence>
<dbReference type="CDD" id="cd16917">
    <property type="entry name" value="HATPase_UhpB-NarQ-NarX-like"/>
    <property type="match status" value="1"/>
</dbReference>
<dbReference type="InterPro" id="IPR003594">
    <property type="entry name" value="HATPase_dom"/>
</dbReference>
<dbReference type="InterPro" id="IPR011712">
    <property type="entry name" value="Sig_transdc_His_kin_sub3_dim/P"/>
</dbReference>
<evidence type="ECO:0000259" key="5">
    <source>
        <dbReference type="Pfam" id="PF02518"/>
    </source>
</evidence>
<keyword evidence="2 8" id="KW-0418">Kinase</keyword>
<dbReference type="GO" id="GO:0000155">
    <property type="term" value="F:phosphorelay sensor kinase activity"/>
    <property type="evidence" value="ECO:0007669"/>
    <property type="project" value="InterPro"/>
</dbReference>
<dbReference type="Proteomes" id="UP000564385">
    <property type="component" value="Unassembled WGS sequence"/>
</dbReference>
<dbReference type="GO" id="GO:0046983">
    <property type="term" value="F:protein dimerization activity"/>
    <property type="evidence" value="ECO:0007669"/>
    <property type="project" value="InterPro"/>
</dbReference>
<evidence type="ECO:0000313" key="9">
    <source>
        <dbReference type="Proteomes" id="UP000564385"/>
    </source>
</evidence>
<dbReference type="Pfam" id="PF02518">
    <property type="entry name" value="HATPase_c"/>
    <property type="match status" value="1"/>
</dbReference>
<evidence type="ECO:0000259" key="7">
    <source>
        <dbReference type="Pfam" id="PF07730"/>
    </source>
</evidence>
<organism evidence="8 9">
    <name type="scientific">Tunturiibacter lichenicola</name>
    <dbReference type="NCBI Taxonomy" id="2051959"/>
    <lineage>
        <taxon>Bacteria</taxon>
        <taxon>Pseudomonadati</taxon>
        <taxon>Acidobacteriota</taxon>
        <taxon>Terriglobia</taxon>
        <taxon>Terriglobales</taxon>
        <taxon>Acidobacteriaceae</taxon>
        <taxon>Tunturiibacter</taxon>
    </lineage>
</organism>
<dbReference type="GO" id="GO:0016020">
    <property type="term" value="C:membrane"/>
    <property type="evidence" value="ECO:0007669"/>
    <property type="project" value="InterPro"/>
</dbReference>
<comment type="caution">
    <text evidence="8">The sequence shown here is derived from an EMBL/GenBank/DDBJ whole genome shotgun (WGS) entry which is preliminary data.</text>
</comment>
<dbReference type="InterPro" id="IPR036890">
    <property type="entry name" value="HATPase_C_sf"/>
</dbReference>
<dbReference type="InterPro" id="IPR013783">
    <property type="entry name" value="Ig-like_fold"/>
</dbReference>
<dbReference type="InterPro" id="IPR011123">
    <property type="entry name" value="Y_Y_Y"/>
</dbReference>
<evidence type="ECO:0000256" key="1">
    <source>
        <dbReference type="ARBA" id="ARBA00022679"/>
    </source>
</evidence>
<dbReference type="InterPro" id="IPR011110">
    <property type="entry name" value="Reg_prop"/>
</dbReference>
<feature type="domain" description="Histidine kinase/HSP90-like ATPase" evidence="5">
    <location>
        <begin position="903"/>
        <end position="992"/>
    </location>
</feature>
<keyword evidence="4" id="KW-0812">Transmembrane</keyword>
<proteinExistence type="predicted"/>
<feature type="transmembrane region" description="Helical" evidence="4">
    <location>
        <begin position="754"/>
        <end position="774"/>
    </location>
</feature>
<evidence type="ECO:0000313" key="8">
    <source>
        <dbReference type="EMBL" id="NYF91460.1"/>
    </source>
</evidence>
<dbReference type="Gene3D" id="2.130.10.10">
    <property type="entry name" value="YVTN repeat-like/Quinoprotein amine dehydrogenase"/>
    <property type="match status" value="4"/>
</dbReference>
<dbReference type="InterPro" id="IPR050482">
    <property type="entry name" value="Sensor_HK_TwoCompSys"/>
</dbReference>
<keyword evidence="3" id="KW-0902">Two-component regulatory system</keyword>
<gene>
    <name evidence="8" type="ORF">HDF08_003562</name>
</gene>
<keyword evidence="4" id="KW-0472">Membrane</keyword>
<dbReference type="Pfam" id="PF07495">
    <property type="entry name" value="Y_Y_Y"/>
    <property type="match status" value="1"/>
</dbReference>
<evidence type="ECO:0000259" key="6">
    <source>
        <dbReference type="Pfam" id="PF07495"/>
    </source>
</evidence>
<keyword evidence="1" id="KW-0808">Transferase</keyword>
<name>A0A852VIJ9_9BACT</name>
<dbReference type="Pfam" id="PF07494">
    <property type="entry name" value="Reg_prop"/>
    <property type="match status" value="3"/>
</dbReference>
<reference evidence="8 9" key="1">
    <citation type="submission" date="2020-07" db="EMBL/GenBank/DDBJ databases">
        <title>Genomic Encyclopedia of Type Strains, Phase IV (KMG-V): Genome sequencing to study the core and pangenomes of soil and plant-associated prokaryotes.</title>
        <authorList>
            <person name="Whitman W."/>
        </authorList>
    </citation>
    <scope>NUCLEOTIDE SEQUENCE [LARGE SCALE GENOMIC DNA]</scope>
    <source>
        <strain evidence="8 9">M8UP22</strain>
    </source>
</reference>
<dbReference type="Pfam" id="PF07730">
    <property type="entry name" value="HisKA_3"/>
    <property type="match status" value="1"/>
</dbReference>
<protein>
    <submittedName>
        <fullName evidence="8">Signal transduction histidine kinase/ligand-binding sensor domain-containing protein</fullName>
    </submittedName>
</protein>
<dbReference type="PANTHER" id="PTHR24421:SF62">
    <property type="entry name" value="SENSORY TRANSDUCTION HISTIDINE KINASE"/>
    <property type="match status" value="1"/>
</dbReference>
<sequence length="1014" mass="112159">MKIISHLRQIAGRSIGNCLCCIVVLLCAQIVQAEYPDSSEYPLRNKYIRSELTVEQGLPDNVVNAIAQTENGLLWIGTGTGLASFDGVAFHPLRLKLEGSASAGAVNALLRASNGDLWVGTDAGATVLPKASQDHIDPGTLKLLRTAAGVSEDAQIIFEARNRDILVGGKHGLYLYSGKVLVPVLENVYVNRISQAADGHLYIVTSDGLIEVAGKNRIPATVTAKQLGVQPDQVFEVHQGSDGTVWYGTHAGIRRQSNGLVSSLTPSHVGNTATNHIYEDPQGHIWVGTGIGLYLVTGDRLENLDTLDLPRSIYVTESGDVWLGTNGNGLWHYKPRAIRVYTRKDGLPNDQPMALLARPDGQLFVGSNCGFSIFDGKRFRKYFEKDGLTNTCVWSLAQDSKDNVWIGTYGGGLFKFTNGHFTQFSKADGLPDTVVTKILVAHDDSLWIATPNGVSHMQGKKFHNYGRAEGLSSDHVLDIHEDKADTIWIASPQGIDHLVKERFQRLDLTLATGDGSPSRFVEDGRSNLYIAGARYGLSRLVNGQLKTIFDNLNVNGMIELPDSQLWCSSRYGIYRLPVESITKRLTSPESPLDYRWINTSDGLLSSQTSVGSPNIVRTADGKVWVATVKGLAELDVTKWPKATQNPIIFIPGITIEGIDVPVGQSLTLSPGAHRTEITMAAVDLDAPDTIRMQYRLEGVDSRWQNTTASRAAVYTTIPPGTHRFLVRSTNSDGVWGKSDFAYDVQQQAFLYERLWFRLLLVGMALFAISALYLFRVNILVNQARLVLEERMRERERIARDLHDTFFQGIQGLLLRFNTGTTHLRQDEPARAIFEEALQQSDGVMLEGRELVLDLRSPTRDTYDLSEALAEVALSLRKLGNVTFRSICNGSIQALHPIVFEEAYRIGKEALTNGFRHAEASEMETEINFDRNEFRLRIRDNGIGLDRTTLGDGFREGHWGLPGMRERAAKIGGRLEIWSRTGLGTEIELRIPASVAYRLRPQIVRSRLAAFLRLG</sequence>
<keyword evidence="4" id="KW-1133">Transmembrane helix</keyword>
<feature type="domain" description="Signal transduction histidine kinase subgroup 3 dimerisation and phosphoacceptor" evidence="7">
    <location>
        <begin position="793"/>
        <end position="857"/>
    </location>
</feature>
<accession>A0A852VIJ9</accession>
<dbReference type="InterPro" id="IPR015943">
    <property type="entry name" value="WD40/YVTN_repeat-like_dom_sf"/>
</dbReference>
<dbReference type="PANTHER" id="PTHR24421">
    <property type="entry name" value="NITRATE/NITRITE SENSOR PROTEIN NARX-RELATED"/>
    <property type="match status" value="1"/>
</dbReference>
<dbReference type="Gene3D" id="2.60.40.10">
    <property type="entry name" value="Immunoglobulins"/>
    <property type="match status" value="1"/>
</dbReference>
<dbReference type="Gene3D" id="1.20.5.1930">
    <property type="match status" value="1"/>
</dbReference>
<dbReference type="EMBL" id="JACCCU010000002">
    <property type="protein sequence ID" value="NYF91460.1"/>
    <property type="molecule type" value="Genomic_DNA"/>
</dbReference>
<evidence type="ECO:0000256" key="2">
    <source>
        <dbReference type="ARBA" id="ARBA00022777"/>
    </source>
</evidence>
<dbReference type="AlphaFoldDB" id="A0A852VIJ9"/>
<dbReference type="SUPFAM" id="SSF63829">
    <property type="entry name" value="Calcium-dependent phosphotriesterase"/>
    <property type="match status" value="2"/>
</dbReference>
<evidence type="ECO:0000256" key="4">
    <source>
        <dbReference type="SAM" id="Phobius"/>
    </source>
</evidence>
<dbReference type="Gene3D" id="3.30.565.10">
    <property type="entry name" value="Histidine kinase-like ATPase, C-terminal domain"/>
    <property type="match status" value="1"/>
</dbReference>
<dbReference type="SUPFAM" id="SSF55874">
    <property type="entry name" value="ATPase domain of HSP90 chaperone/DNA topoisomerase II/histidine kinase"/>
    <property type="match status" value="1"/>
</dbReference>
<feature type="domain" description="Two component regulator three Y" evidence="6">
    <location>
        <begin position="685"/>
        <end position="739"/>
    </location>
</feature>